<organism evidence="6 7">
    <name type="scientific">Zasmidium cellare</name>
    <name type="common">Wine cellar mold</name>
    <name type="synonym">Racodium cellare</name>
    <dbReference type="NCBI Taxonomy" id="395010"/>
    <lineage>
        <taxon>Eukaryota</taxon>
        <taxon>Fungi</taxon>
        <taxon>Dikarya</taxon>
        <taxon>Ascomycota</taxon>
        <taxon>Pezizomycotina</taxon>
        <taxon>Dothideomycetes</taxon>
        <taxon>Dothideomycetidae</taxon>
        <taxon>Mycosphaerellales</taxon>
        <taxon>Mycosphaerellaceae</taxon>
        <taxon>Zasmidium</taxon>
    </lineage>
</organism>
<feature type="compositionally biased region" description="Low complexity" evidence="2">
    <location>
        <begin position="142"/>
        <end position="153"/>
    </location>
</feature>
<feature type="compositionally biased region" description="Basic and acidic residues" evidence="2">
    <location>
        <begin position="515"/>
        <end position="535"/>
    </location>
</feature>
<feature type="compositionally biased region" description="Polar residues" evidence="2">
    <location>
        <begin position="496"/>
        <end position="505"/>
    </location>
</feature>
<feature type="compositionally biased region" description="Pro residues" evidence="2">
    <location>
        <begin position="968"/>
        <end position="977"/>
    </location>
</feature>
<evidence type="ECO:0008006" key="8">
    <source>
        <dbReference type="Google" id="ProtNLM"/>
    </source>
</evidence>
<feature type="compositionally biased region" description="Polar residues" evidence="2">
    <location>
        <begin position="1195"/>
        <end position="1212"/>
    </location>
</feature>
<dbReference type="Gene3D" id="1.10.10.60">
    <property type="entry name" value="Homeodomain-like"/>
    <property type="match status" value="3"/>
</dbReference>
<dbReference type="EMBL" id="JAXOVC010000007">
    <property type="protein sequence ID" value="KAK4499045.1"/>
    <property type="molecule type" value="Genomic_DNA"/>
</dbReference>
<feature type="domain" description="Myb-like" evidence="3">
    <location>
        <begin position="1042"/>
        <end position="1087"/>
    </location>
</feature>
<feature type="compositionally biased region" description="Polar residues" evidence="2">
    <location>
        <begin position="197"/>
        <end position="210"/>
    </location>
</feature>
<name>A0ABR0ECQ0_ZASCE</name>
<feature type="compositionally biased region" description="Acidic residues" evidence="2">
    <location>
        <begin position="8"/>
        <end position="21"/>
    </location>
</feature>
<feature type="compositionally biased region" description="Polar residues" evidence="2">
    <location>
        <begin position="1106"/>
        <end position="1118"/>
    </location>
</feature>
<comment type="caution">
    <text evidence="6">The sequence shown here is derived from an EMBL/GenBank/DDBJ whole genome shotgun (WGS) entry which is preliminary data.</text>
</comment>
<protein>
    <recommendedName>
        <fullName evidence="8">GATA-type domain-containing protein</fullName>
    </recommendedName>
</protein>
<evidence type="ECO:0000313" key="6">
    <source>
        <dbReference type="EMBL" id="KAK4499045.1"/>
    </source>
</evidence>
<feature type="compositionally biased region" description="Basic and acidic residues" evidence="2">
    <location>
        <begin position="1183"/>
        <end position="1194"/>
    </location>
</feature>
<dbReference type="Proteomes" id="UP001305779">
    <property type="component" value="Unassembled WGS sequence"/>
</dbReference>
<dbReference type="InterPro" id="IPR000679">
    <property type="entry name" value="Znf_GATA"/>
</dbReference>
<feature type="region of interest" description="Disordered" evidence="2">
    <location>
        <begin position="1667"/>
        <end position="1874"/>
    </location>
</feature>
<feature type="compositionally biased region" description="Polar residues" evidence="2">
    <location>
        <begin position="985"/>
        <end position="994"/>
    </location>
</feature>
<feature type="region of interest" description="Disordered" evidence="2">
    <location>
        <begin position="468"/>
        <end position="563"/>
    </location>
</feature>
<dbReference type="InterPro" id="IPR001005">
    <property type="entry name" value="SANT/Myb"/>
</dbReference>
<feature type="region of interest" description="Disordered" evidence="2">
    <location>
        <begin position="423"/>
        <end position="444"/>
    </location>
</feature>
<dbReference type="PANTHER" id="PTHR45614">
    <property type="entry name" value="MYB PROTEIN-RELATED"/>
    <property type="match status" value="1"/>
</dbReference>
<gene>
    <name evidence="6" type="ORF">PRZ48_009557</name>
</gene>
<feature type="compositionally biased region" description="Polar residues" evidence="2">
    <location>
        <begin position="1482"/>
        <end position="1496"/>
    </location>
</feature>
<dbReference type="PROSITE" id="PS00344">
    <property type="entry name" value="GATA_ZN_FINGER_1"/>
    <property type="match status" value="1"/>
</dbReference>
<feature type="domain" description="HTH myb-type" evidence="5">
    <location>
        <begin position="1042"/>
        <end position="1091"/>
    </location>
</feature>
<keyword evidence="1" id="KW-0863">Zinc-finger</keyword>
<dbReference type="SUPFAM" id="SSF46689">
    <property type="entry name" value="Homeodomain-like"/>
    <property type="match status" value="3"/>
</dbReference>
<feature type="compositionally biased region" description="Low complexity" evidence="2">
    <location>
        <begin position="1841"/>
        <end position="1852"/>
    </location>
</feature>
<evidence type="ECO:0000256" key="1">
    <source>
        <dbReference type="PROSITE-ProRule" id="PRU00094"/>
    </source>
</evidence>
<evidence type="ECO:0000259" key="4">
    <source>
        <dbReference type="PROSITE" id="PS50114"/>
    </source>
</evidence>
<evidence type="ECO:0000256" key="2">
    <source>
        <dbReference type="SAM" id="MobiDB-lite"/>
    </source>
</evidence>
<keyword evidence="7" id="KW-1185">Reference proteome</keyword>
<feature type="region of interest" description="Disordered" evidence="2">
    <location>
        <begin position="251"/>
        <end position="360"/>
    </location>
</feature>
<feature type="compositionally biased region" description="Polar residues" evidence="2">
    <location>
        <begin position="1777"/>
        <end position="1796"/>
    </location>
</feature>
<feature type="compositionally biased region" description="Polar residues" evidence="2">
    <location>
        <begin position="536"/>
        <end position="545"/>
    </location>
</feature>
<feature type="compositionally biased region" description="Acidic residues" evidence="2">
    <location>
        <begin position="96"/>
        <end position="129"/>
    </location>
</feature>
<dbReference type="PROSITE" id="PS50114">
    <property type="entry name" value="GATA_ZN_FINGER_2"/>
    <property type="match status" value="1"/>
</dbReference>
<dbReference type="Pfam" id="PF00249">
    <property type="entry name" value="Myb_DNA-binding"/>
    <property type="match status" value="1"/>
</dbReference>
<dbReference type="PROSITE" id="PS51294">
    <property type="entry name" value="HTH_MYB"/>
    <property type="match status" value="2"/>
</dbReference>
<feature type="domain" description="GATA-type" evidence="4">
    <location>
        <begin position="357"/>
        <end position="410"/>
    </location>
</feature>
<feature type="domain" description="Myb-like" evidence="3">
    <location>
        <begin position="802"/>
        <end position="844"/>
    </location>
</feature>
<feature type="compositionally biased region" description="Low complexity" evidence="2">
    <location>
        <begin position="1157"/>
        <end position="1176"/>
    </location>
</feature>
<feature type="compositionally biased region" description="Pro residues" evidence="2">
    <location>
        <begin position="296"/>
        <end position="307"/>
    </location>
</feature>
<feature type="region of interest" description="Disordered" evidence="2">
    <location>
        <begin position="70"/>
        <end position="233"/>
    </location>
</feature>
<feature type="region of interest" description="Disordered" evidence="2">
    <location>
        <begin position="1"/>
        <end position="32"/>
    </location>
</feature>
<evidence type="ECO:0000259" key="3">
    <source>
        <dbReference type="PROSITE" id="PS50090"/>
    </source>
</evidence>
<dbReference type="Pfam" id="PF00320">
    <property type="entry name" value="GATA"/>
    <property type="match status" value="1"/>
</dbReference>
<feature type="compositionally biased region" description="Polar residues" evidence="2">
    <location>
        <begin position="1125"/>
        <end position="1143"/>
    </location>
</feature>
<feature type="region of interest" description="Disordered" evidence="2">
    <location>
        <begin position="1327"/>
        <end position="1443"/>
    </location>
</feature>
<dbReference type="InterPro" id="IPR017930">
    <property type="entry name" value="Myb_dom"/>
</dbReference>
<feature type="compositionally biased region" description="Basic and acidic residues" evidence="2">
    <location>
        <begin position="546"/>
        <end position="563"/>
    </location>
</feature>
<evidence type="ECO:0000259" key="5">
    <source>
        <dbReference type="PROSITE" id="PS51294"/>
    </source>
</evidence>
<feature type="compositionally biased region" description="Low complexity" evidence="2">
    <location>
        <begin position="431"/>
        <end position="444"/>
    </location>
</feature>
<dbReference type="InterPro" id="IPR018465">
    <property type="entry name" value="Scm3/HJURP"/>
</dbReference>
<dbReference type="Gene3D" id="3.30.50.10">
    <property type="entry name" value="Erythroid Transcription Factor GATA-1, subunit A"/>
    <property type="match status" value="1"/>
</dbReference>
<dbReference type="SMART" id="SM00717">
    <property type="entry name" value="SANT"/>
    <property type="match status" value="5"/>
</dbReference>
<keyword evidence="1" id="KW-0479">Metal-binding</keyword>
<evidence type="ECO:0000313" key="7">
    <source>
        <dbReference type="Proteomes" id="UP001305779"/>
    </source>
</evidence>
<dbReference type="PROSITE" id="PS50090">
    <property type="entry name" value="MYB_LIKE"/>
    <property type="match status" value="5"/>
</dbReference>
<proteinExistence type="predicted"/>
<dbReference type="InterPro" id="IPR050560">
    <property type="entry name" value="MYB_TF"/>
</dbReference>
<dbReference type="SUPFAM" id="SSF57716">
    <property type="entry name" value="Glucocorticoid receptor-like (DNA-binding domain)"/>
    <property type="match status" value="1"/>
</dbReference>
<accession>A0ABR0ECQ0</accession>
<dbReference type="InterPro" id="IPR013088">
    <property type="entry name" value="Znf_NHR/GATA"/>
</dbReference>
<feature type="domain" description="Myb-like" evidence="3">
    <location>
        <begin position="725"/>
        <end position="767"/>
    </location>
</feature>
<feature type="compositionally biased region" description="Basic and acidic residues" evidence="2">
    <location>
        <begin position="181"/>
        <end position="193"/>
    </location>
</feature>
<feature type="compositionally biased region" description="Basic and acidic residues" evidence="2">
    <location>
        <begin position="1857"/>
        <end position="1866"/>
    </location>
</feature>
<feature type="region of interest" description="Disordered" evidence="2">
    <location>
        <begin position="1020"/>
        <end position="1047"/>
    </location>
</feature>
<feature type="region of interest" description="Disordered" evidence="2">
    <location>
        <begin position="1598"/>
        <end position="1619"/>
    </location>
</feature>
<feature type="region of interest" description="Disordered" evidence="2">
    <location>
        <begin position="1106"/>
        <end position="1266"/>
    </location>
</feature>
<dbReference type="SMART" id="SM00401">
    <property type="entry name" value="ZnF_GATA"/>
    <property type="match status" value="1"/>
</dbReference>
<feature type="compositionally biased region" description="Low complexity" evidence="2">
    <location>
        <begin position="1020"/>
        <end position="1032"/>
    </location>
</feature>
<dbReference type="PANTHER" id="PTHR45614:SF25">
    <property type="entry name" value="MYB PROTEIN"/>
    <property type="match status" value="1"/>
</dbReference>
<dbReference type="CDD" id="cd00167">
    <property type="entry name" value="SANT"/>
    <property type="match status" value="4"/>
</dbReference>
<dbReference type="Gene3D" id="1.10.20.10">
    <property type="entry name" value="Histone, subunit A"/>
    <property type="match status" value="1"/>
</dbReference>
<feature type="compositionally biased region" description="Low complexity" evidence="2">
    <location>
        <begin position="1464"/>
        <end position="1475"/>
    </location>
</feature>
<feature type="domain" description="HTH myb-type" evidence="5">
    <location>
        <begin position="802"/>
        <end position="848"/>
    </location>
</feature>
<feature type="region of interest" description="Disordered" evidence="2">
    <location>
        <begin position="965"/>
        <end position="998"/>
    </location>
</feature>
<dbReference type="InterPro" id="IPR009057">
    <property type="entry name" value="Homeodomain-like_sf"/>
</dbReference>
<reference evidence="6 7" key="1">
    <citation type="journal article" date="2023" name="G3 (Bethesda)">
        <title>A chromosome-level genome assembly of Zasmidium syzygii isolated from banana leaves.</title>
        <authorList>
            <person name="van Westerhoven A.C."/>
            <person name="Mehrabi R."/>
            <person name="Talebi R."/>
            <person name="Steentjes M.B.F."/>
            <person name="Corcolon B."/>
            <person name="Chong P.A."/>
            <person name="Kema G.H.J."/>
            <person name="Seidl M.F."/>
        </authorList>
    </citation>
    <scope>NUCLEOTIDE SEQUENCE [LARGE SCALE GENOMIC DNA]</scope>
    <source>
        <strain evidence="6 7">P124</strain>
    </source>
</reference>
<dbReference type="Pfam" id="PF13921">
    <property type="entry name" value="Myb_DNA-bind_6"/>
    <property type="match status" value="2"/>
</dbReference>
<sequence length="1874" mass="207035">MDRRNERDEPEGDESEVDDLQQLELDRNHNDQKLKSRFEHIFRKYEHDFEGIGDEIEIASGDIVVDNGHLQHMRHEADPGKSASSRFVSTFKEKLGDEDESSLEDDDDDDDEDTEDDDEEEGSGSDETSETTQYRQPQAHAPSRPRQRQLSPRKAMSAFGHLERPAPRLAHLLVGEGTPQHSRDVAADTRNQDDSSIESTSGTSTPTNILAQVPGLQDSMRALQPRAKRSAVDPEAIEALGVSIANQLAQLMAGPSKSKRKEARTKEKRAIKQSVWDYPDLGSKSRKKRRRSPSPIALPLPSSPAPGSPGEESLWAPEGSVRPSKRLRREREQPRATPAVTRSKRLQLPSSGTGTSRKEVKRCWNCSLTSTPSWHEGPHGQDLCESCARYYLHNRRMKPFDSPTPSVEDEDELEDSVIEVGASNVQERSQPRSPQAAAPANVAPASHITPEQTDEDADEHDAVWETQLSNQSESYFYRPIPTNIPDHRSNVPPSPGSSRTHNQVIPQEAHSQRHSPGERSERHLQRLVHSHDSTHESGSSRSQAQHVERRTEDYPRSSQNERQDPQLLGTHHEHHNGPPNHGHTQVHHAIGTSTAAGGTAAQQPQAYDSTATFGAVNSQFGIQPGSAYMANTSRTLITSPSRRKGNFSIEEDVLIIRLKEQERMTWEEITAYFPHRTPFAVSGRYNRELKFPDNPARAWLDAQANVSSDDDDEGADPVLSEDLAWNTNQDELLLELREDQELEWDEISNLLPGHSPEAVEERYELLAQRGLEQHYQKHNLPTLNPEAYEEAEEKHANANLYFSPEEDALIVRLKEIEGLQWSQIAKQLRGRALYSIQRRYSRVLAPKVRKNTPTSKFDHVQGSMEDRLLAVDPQLSGVAGVASWSREEDHVIKISKEDQHLSWDLIAQRLPGRTADDVRHRYEYKFLAEALAAREEAERLAKVAAQEYRMVKPTTSYPGMGFIAFDSAPPPPSPPATPTAVQHPSGHTLSQTRQHSQHFTRFHPSPQQFVINNATAVTRPPEAALAPPESAPKSSRAGPGSRTPFTEDEDDAILHLREMQGLSWDDIAARLPGRSVNSISSRYAEAIRPAARNRVSLDPTVSFTTVRNPSHLSGQQHQPLAAPSASAQHIAHSTPSQGSQHITPASASSSRHESSKSRSQPARKSLPSALPSASRSQNPLLRKALDNSLRRRSDIGSTSTSLDQNVSRPKTTYSRDPEAPSQQLLREMESSFHQTPPPRARASSTTMPPRAQEEDSSSESSEGNDDQMYHNLMHAAKKFALERKNPALFNRVKEIYEKNPDDERLHQLLRLASASSSSTSELLSAFEHIVDPSPPSHGGRNTSQRRARTAESGTIPQDLPVMIEKLPVRAAAHPPAPKQSRPGGGASAASSSTVQRKQTSARPPPNELGTTHYEQQQRQDTDLPQSHSTGRPRRAAAADASRKNSELYALPVEHVGDADYTPVPAANAPSRARSNSIDRNMPTGTKPSASPGNQQAGIVFVPEGKKLRGRPRRSNLDWSPYEAILKAFRTSHRDFMPLRDIYAAVEADEHADGNWKLAIRTALNKKPCFERAIDYQGHSGWQFTPGAEERQDLIVQEPAASSAPQRHVTFNHDDDGQYMPQDNETIGPDSTSAMDVDETMVVNVAPKQRRIVPSINAGNVKNTSFDDGTVDDLAAPTGTSLGQFRSPGQPMPRQETPVKSILKRSGTSKKATPRVIEIANSDDEDELSPEASVHDVDKLELPTSPPSRRTSLDALHTSDINRDPLSSDAAAEPVVRSSGSKRTGSPNATALSSSSPLFMKPKTPASALTKKAATPRPSASRLPSVRQETPLRTGSPAIFMSRSASVASARRSSLGKRVVETPVREVDSDEDELA</sequence>
<dbReference type="InterPro" id="IPR009072">
    <property type="entry name" value="Histone-fold"/>
</dbReference>
<feature type="domain" description="Myb-like" evidence="3">
    <location>
        <begin position="883"/>
        <end position="926"/>
    </location>
</feature>
<keyword evidence="1" id="KW-0862">Zinc</keyword>
<feature type="compositionally biased region" description="Acidic residues" evidence="2">
    <location>
        <begin position="1254"/>
        <end position="1265"/>
    </location>
</feature>
<dbReference type="Pfam" id="PF10384">
    <property type="entry name" value="Scm3"/>
    <property type="match status" value="1"/>
</dbReference>
<feature type="domain" description="Myb-like" evidence="3">
    <location>
        <begin position="639"/>
        <end position="689"/>
    </location>
</feature>
<feature type="region of interest" description="Disordered" evidence="2">
    <location>
        <begin position="1458"/>
        <end position="1496"/>
    </location>
</feature>